<sequence>MTYAAVALAILGFVFGMAFRVRALLWFLALLLVVSVVFSFVYGFGFLNAALAVMAAQMIVQGSYFGGLVVRAALSAALRESSVLRFWGSL</sequence>
<dbReference type="Proteomes" id="UP000051913">
    <property type="component" value="Unassembled WGS sequence"/>
</dbReference>
<organism evidence="2 3">
    <name type="scientific">Bradyrhizobium valentinum</name>
    <dbReference type="NCBI Taxonomy" id="1518501"/>
    <lineage>
        <taxon>Bacteria</taxon>
        <taxon>Pseudomonadati</taxon>
        <taxon>Pseudomonadota</taxon>
        <taxon>Alphaproteobacteria</taxon>
        <taxon>Hyphomicrobiales</taxon>
        <taxon>Nitrobacteraceae</taxon>
        <taxon>Bradyrhizobium</taxon>
    </lineage>
</organism>
<keyword evidence="1" id="KW-1133">Transmembrane helix</keyword>
<keyword evidence="1" id="KW-0812">Transmembrane</keyword>
<name>A0A0R3L5C6_9BRAD</name>
<keyword evidence="3" id="KW-1185">Reference proteome</keyword>
<comment type="caution">
    <text evidence="2">The sequence shown here is derived from an EMBL/GenBank/DDBJ whole genome shotgun (WGS) entry which is preliminary data.</text>
</comment>
<feature type="transmembrane region" description="Helical" evidence="1">
    <location>
        <begin position="30"/>
        <end position="55"/>
    </location>
</feature>
<dbReference type="AlphaFoldDB" id="A0A0R3L5C6"/>
<dbReference type="EMBL" id="LLXX01000143">
    <property type="protein sequence ID" value="KRR03132.1"/>
    <property type="molecule type" value="Genomic_DNA"/>
</dbReference>
<evidence type="ECO:0000313" key="2">
    <source>
        <dbReference type="EMBL" id="KRR03132.1"/>
    </source>
</evidence>
<proteinExistence type="predicted"/>
<dbReference type="RefSeq" id="WP_057852900.1">
    <property type="nucleotide sequence ID" value="NZ_LLXX01000143.1"/>
</dbReference>
<accession>A0A0R3L5C6</accession>
<evidence type="ECO:0000313" key="3">
    <source>
        <dbReference type="Proteomes" id="UP000051913"/>
    </source>
</evidence>
<reference evidence="2 3" key="1">
    <citation type="submission" date="2014-03" db="EMBL/GenBank/DDBJ databases">
        <title>Bradyrhizobium valentinum sp. nov., isolated from effective nodules of Lupinus mariae-josephae, a lupine endemic of basic-lime soils in Eastern Spain.</title>
        <authorList>
            <person name="Duran D."/>
            <person name="Rey L."/>
            <person name="Navarro A."/>
            <person name="Busquets A."/>
            <person name="Imperial J."/>
            <person name="Ruiz-Argueso T."/>
        </authorList>
    </citation>
    <scope>NUCLEOTIDE SEQUENCE [LARGE SCALE GENOMIC DNA]</scope>
    <source>
        <strain evidence="2 3">LmjM3</strain>
    </source>
</reference>
<gene>
    <name evidence="2" type="ORF">CP49_04080</name>
</gene>
<protein>
    <submittedName>
        <fullName evidence="2">Uncharacterized protein</fullName>
    </submittedName>
</protein>
<evidence type="ECO:0000256" key="1">
    <source>
        <dbReference type="SAM" id="Phobius"/>
    </source>
</evidence>
<keyword evidence="1" id="KW-0472">Membrane</keyword>